<evidence type="ECO:0000313" key="3">
    <source>
        <dbReference type="Proteomes" id="UP001235712"/>
    </source>
</evidence>
<dbReference type="Proteomes" id="UP001235712">
    <property type="component" value="Unassembled WGS sequence"/>
</dbReference>
<reference evidence="2 3" key="1">
    <citation type="submission" date="2023-07" db="EMBL/GenBank/DDBJ databases">
        <title>Sequencing the genomes of 1000 actinobacteria strains.</title>
        <authorList>
            <person name="Klenk H.-P."/>
        </authorList>
    </citation>
    <scope>NUCLEOTIDE SEQUENCE [LARGE SCALE GENOMIC DNA]</scope>
    <source>
        <strain evidence="2 3">DSM 44388</strain>
    </source>
</reference>
<feature type="compositionally biased region" description="Basic and acidic residues" evidence="1">
    <location>
        <begin position="228"/>
        <end position="239"/>
    </location>
</feature>
<sequence length="376" mass="41288">MPDLQINYDRLHELAGQARLLKEHLDDKVPGLSTGVINANGSRGEGVGDPKVASALSHFYHAWDKPFRDSMKRLDEMGELLDSVATQFFTMDAKFAAKAQSSLSAMMYAQWQSERDEYQLYQETKDEKFQPSPLWGADGRKHDQEAVPLLPWENPPEDPGAAPTQLNAEDVWNELHPGVPYPGDSTPTVTSNQYDDHERLVSQETTVQSDKGLGYTEKTTYTYDDDGKDPSQVRTELTHSDGTTETIVTHYNDDGTITSENSFVDPDNSKNNSSSTTNTTFKPDGGGYTSVSKNQDGEETVIEVVNNPGTTTDTRVMTDDEGRVRKWVGDADTDDWEQTEGPSIYDDSDPDGVPDAGPNGSGSRDNSDGGASTEAL</sequence>
<comment type="caution">
    <text evidence="2">The sequence shown here is derived from an EMBL/GenBank/DDBJ whole genome shotgun (WGS) entry which is preliminary data.</text>
</comment>
<evidence type="ECO:0000313" key="2">
    <source>
        <dbReference type="EMBL" id="MDP9830991.1"/>
    </source>
</evidence>
<dbReference type="EMBL" id="JAUSQZ010000001">
    <property type="protein sequence ID" value="MDP9830991.1"/>
    <property type="molecule type" value="Genomic_DNA"/>
</dbReference>
<dbReference type="RefSeq" id="WP_307250332.1">
    <property type="nucleotide sequence ID" value="NZ_JAUSQZ010000001.1"/>
</dbReference>
<proteinExistence type="predicted"/>
<organism evidence="2 3">
    <name type="scientific">Kineosporia succinea</name>
    <dbReference type="NCBI Taxonomy" id="84632"/>
    <lineage>
        <taxon>Bacteria</taxon>
        <taxon>Bacillati</taxon>
        <taxon>Actinomycetota</taxon>
        <taxon>Actinomycetes</taxon>
        <taxon>Kineosporiales</taxon>
        <taxon>Kineosporiaceae</taxon>
        <taxon>Kineosporia</taxon>
    </lineage>
</organism>
<name>A0ABT9PE61_9ACTN</name>
<feature type="compositionally biased region" description="Low complexity" evidence="1">
    <location>
        <begin position="361"/>
        <end position="376"/>
    </location>
</feature>
<feature type="compositionally biased region" description="Low complexity" evidence="1">
    <location>
        <begin position="269"/>
        <end position="280"/>
    </location>
</feature>
<gene>
    <name evidence="2" type="ORF">J2S57_006740</name>
</gene>
<evidence type="ECO:0000256" key="1">
    <source>
        <dbReference type="SAM" id="MobiDB-lite"/>
    </source>
</evidence>
<evidence type="ECO:0008006" key="4">
    <source>
        <dbReference type="Google" id="ProtNLM"/>
    </source>
</evidence>
<feature type="region of interest" description="Disordered" evidence="1">
    <location>
        <begin position="220"/>
        <end position="376"/>
    </location>
</feature>
<feature type="compositionally biased region" description="Polar residues" evidence="1">
    <location>
        <begin position="240"/>
        <end position="262"/>
    </location>
</feature>
<protein>
    <recommendedName>
        <fullName evidence="4">YD repeat-containing protein</fullName>
    </recommendedName>
</protein>
<accession>A0ABT9PE61</accession>
<feature type="compositionally biased region" description="Basic and acidic residues" evidence="1">
    <location>
        <begin position="316"/>
        <end position="329"/>
    </location>
</feature>
<keyword evidence="3" id="KW-1185">Reference proteome</keyword>